<dbReference type="Proteomes" id="UP000807342">
    <property type="component" value="Unassembled WGS sequence"/>
</dbReference>
<evidence type="ECO:0000256" key="2">
    <source>
        <dbReference type="SAM" id="Phobius"/>
    </source>
</evidence>
<evidence type="ECO:0000313" key="4">
    <source>
        <dbReference type="Proteomes" id="UP000807342"/>
    </source>
</evidence>
<accession>A0A9P5XEC4</accession>
<name>A0A9P5XEC4_9AGAR</name>
<dbReference type="OrthoDB" id="3265172at2759"/>
<protein>
    <submittedName>
        <fullName evidence="3">Uncharacterized protein</fullName>
    </submittedName>
</protein>
<dbReference type="AlphaFoldDB" id="A0A9P5XEC4"/>
<dbReference type="EMBL" id="MU151119">
    <property type="protein sequence ID" value="KAF9449822.1"/>
    <property type="molecule type" value="Genomic_DNA"/>
</dbReference>
<feature type="transmembrane region" description="Helical" evidence="2">
    <location>
        <begin position="198"/>
        <end position="218"/>
    </location>
</feature>
<keyword evidence="2" id="KW-0472">Membrane</keyword>
<feature type="transmembrane region" description="Helical" evidence="2">
    <location>
        <begin position="95"/>
        <end position="113"/>
    </location>
</feature>
<proteinExistence type="predicted"/>
<gene>
    <name evidence="3" type="ORF">P691DRAFT_811633</name>
</gene>
<reference evidence="3" key="1">
    <citation type="submission" date="2020-11" db="EMBL/GenBank/DDBJ databases">
        <authorList>
            <consortium name="DOE Joint Genome Institute"/>
            <person name="Ahrendt S."/>
            <person name="Riley R."/>
            <person name="Andreopoulos W."/>
            <person name="Labutti K."/>
            <person name="Pangilinan J."/>
            <person name="Ruiz-Duenas F.J."/>
            <person name="Barrasa J.M."/>
            <person name="Sanchez-Garcia M."/>
            <person name="Camarero S."/>
            <person name="Miyauchi S."/>
            <person name="Serrano A."/>
            <person name="Linde D."/>
            <person name="Babiker R."/>
            <person name="Drula E."/>
            <person name="Ayuso-Fernandez I."/>
            <person name="Pacheco R."/>
            <person name="Padilla G."/>
            <person name="Ferreira P."/>
            <person name="Barriuso J."/>
            <person name="Kellner H."/>
            <person name="Castanera R."/>
            <person name="Alfaro M."/>
            <person name="Ramirez L."/>
            <person name="Pisabarro A.G."/>
            <person name="Kuo A."/>
            <person name="Tritt A."/>
            <person name="Lipzen A."/>
            <person name="He G."/>
            <person name="Yan M."/>
            <person name="Ng V."/>
            <person name="Cullen D."/>
            <person name="Martin F."/>
            <person name="Rosso M.-N."/>
            <person name="Henrissat B."/>
            <person name="Hibbett D."/>
            <person name="Martinez A.T."/>
            <person name="Grigoriev I.V."/>
        </authorList>
    </citation>
    <scope>NUCLEOTIDE SEQUENCE</scope>
    <source>
        <strain evidence="3">MF-IS2</strain>
    </source>
</reference>
<keyword evidence="2" id="KW-1133">Transmembrane helix</keyword>
<sequence>MQAAPRHKLQKPTRNTESPTINGSNHIPFTNLTPQTPSEHYWASRTLKAEALLSAREKHYEEIVRVREEEELKRSRELQVLESRYKEKYDNLEKLVVFMAVAILLLIVLLIYSMTSRPYQSVGLFSTASGIINTFLRQPFGASSRSNYRDSDRNPASWLNLHFHLPSHFTIPILSPWTSVIEHQTSNTTNSSSSFSKTFIFISFLVAITISAIIFLNVHHTRHTPPIDKRTHQGPLERTNDMRRLLGVFLSPGSFSSLALWRWAWTWGCRTLQLLGLTSR</sequence>
<feature type="compositionally biased region" description="Basic residues" evidence="1">
    <location>
        <begin position="1"/>
        <end position="11"/>
    </location>
</feature>
<feature type="region of interest" description="Disordered" evidence="1">
    <location>
        <begin position="1"/>
        <end position="29"/>
    </location>
</feature>
<evidence type="ECO:0000313" key="3">
    <source>
        <dbReference type="EMBL" id="KAF9449822.1"/>
    </source>
</evidence>
<feature type="compositionally biased region" description="Polar residues" evidence="1">
    <location>
        <begin position="12"/>
        <end position="29"/>
    </location>
</feature>
<keyword evidence="2" id="KW-0812">Transmembrane</keyword>
<organism evidence="3 4">
    <name type="scientific">Macrolepiota fuliginosa MF-IS2</name>
    <dbReference type="NCBI Taxonomy" id="1400762"/>
    <lineage>
        <taxon>Eukaryota</taxon>
        <taxon>Fungi</taxon>
        <taxon>Dikarya</taxon>
        <taxon>Basidiomycota</taxon>
        <taxon>Agaricomycotina</taxon>
        <taxon>Agaricomycetes</taxon>
        <taxon>Agaricomycetidae</taxon>
        <taxon>Agaricales</taxon>
        <taxon>Agaricineae</taxon>
        <taxon>Agaricaceae</taxon>
        <taxon>Macrolepiota</taxon>
    </lineage>
</organism>
<feature type="transmembrane region" description="Helical" evidence="2">
    <location>
        <begin position="245"/>
        <end position="265"/>
    </location>
</feature>
<comment type="caution">
    <text evidence="3">The sequence shown here is derived from an EMBL/GenBank/DDBJ whole genome shotgun (WGS) entry which is preliminary data.</text>
</comment>
<evidence type="ECO:0000256" key="1">
    <source>
        <dbReference type="SAM" id="MobiDB-lite"/>
    </source>
</evidence>
<keyword evidence="4" id="KW-1185">Reference proteome</keyword>